<sequence>MPACLPTRLFTPPPLAPVHAIGWSRPFFWLKQALRDMARAPWISMAHGGGLALIGWAILALGHNRFWLMAGALSGFLVVGPVVATSLYALSRAQERGERADASLVRRTWMQWQSGRATAQAGYWCMVRFGLLLALAATGWVAVSASLIVVMSPVPVATPADFVAHVVLAQDGGLFLGWMALGSFLAAPIFASSVVAMPLMLDRRVSMRQAVLTSWLAVIANPGPLALWAALIVLLTLLGLGSYLLGLVVVMPLLGHASWHAYRDLVDASAFPARDADDRALAPGGR</sequence>
<feature type="transmembrane region" description="Helical" evidence="1">
    <location>
        <begin position="174"/>
        <end position="200"/>
    </location>
</feature>
<dbReference type="Pfam" id="PF09955">
    <property type="entry name" value="DUF2189"/>
    <property type="match status" value="1"/>
</dbReference>
<dbReference type="InterPro" id="IPR018692">
    <property type="entry name" value="DUF2189"/>
</dbReference>
<gene>
    <name evidence="2" type="ORF">ACFSW6_16765</name>
</gene>
<name>A0ABW5UTF6_9BURK</name>
<dbReference type="RefSeq" id="WP_066483672.1">
    <property type="nucleotide sequence ID" value="NZ_BCNT01000025.1"/>
</dbReference>
<comment type="caution">
    <text evidence="2">The sequence shown here is derived from an EMBL/GenBank/DDBJ whole genome shotgun (WGS) entry which is preliminary data.</text>
</comment>
<feature type="transmembrane region" description="Helical" evidence="1">
    <location>
        <begin position="129"/>
        <end position="154"/>
    </location>
</feature>
<keyword evidence="1" id="KW-1133">Transmembrane helix</keyword>
<organism evidence="2 3">
    <name type="scientific">Comamonas terrae</name>
    <dbReference type="NCBI Taxonomy" id="673548"/>
    <lineage>
        <taxon>Bacteria</taxon>
        <taxon>Pseudomonadati</taxon>
        <taxon>Pseudomonadota</taxon>
        <taxon>Betaproteobacteria</taxon>
        <taxon>Burkholderiales</taxon>
        <taxon>Comamonadaceae</taxon>
        <taxon>Comamonas</taxon>
    </lineage>
</organism>
<dbReference type="Proteomes" id="UP001597463">
    <property type="component" value="Unassembled WGS sequence"/>
</dbReference>
<keyword evidence="3" id="KW-1185">Reference proteome</keyword>
<evidence type="ECO:0000256" key="1">
    <source>
        <dbReference type="SAM" id="Phobius"/>
    </source>
</evidence>
<keyword evidence="1" id="KW-0812">Transmembrane</keyword>
<reference evidence="3" key="1">
    <citation type="journal article" date="2019" name="Int. J. Syst. Evol. Microbiol.">
        <title>The Global Catalogue of Microorganisms (GCM) 10K type strain sequencing project: providing services to taxonomists for standard genome sequencing and annotation.</title>
        <authorList>
            <consortium name="The Broad Institute Genomics Platform"/>
            <consortium name="The Broad Institute Genome Sequencing Center for Infectious Disease"/>
            <person name="Wu L."/>
            <person name="Ma J."/>
        </authorList>
    </citation>
    <scope>NUCLEOTIDE SEQUENCE [LARGE SCALE GENOMIC DNA]</scope>
    <source>
        <strain evidence="3">TISTR 1906</strain>
    </source>
</reference>
<evidence type="ECO:0000313" key="3">
    <source>
        <dbReference type="Proteomes" id="UP001597463"/>
    </source>
</evidence>
<protein>
    <submittedName>
        <fullName evidence="2">DUF2189 domain-containing protein</fullName>
    </submittedName>
</protein>
<feature type="transmembrane region" description="Helical" evidence="1">
    <location>
        <begin position="40"/>
        <end position="60"/>
    </location>
</feature>
<feature type="transmembrane region" description="Helical" evidence="1">
    <location>
        <begin position="243"/>
        <end position="262"/>
    </location>
</feature>
<proteinExistence type="predicted"/>
<feature type="transmembrane region" description="Helical" evidence="1">
    <location>
        <begin position="212"/>
        <end position="237"/>
    </location>
</feature>
<keyword evidence="1" id="KW-0472">Membrane</keyword>
<dbReference type="EMBL" id="JBHUMV010000007">
    <property type="protein sequence ID" value="MFD2755722.1"/>
    <property type="molecule type" value="Genomic_DNA"/>
</dbReference>
<evidence type="ECO:0000313" key="2">
    <source>
        <dbReference type="EMBL" id="MFD2755722.1"/>
    </source>
</evidence>
<feature type="transmembrane region" description="Helical" evidence="1">
    <location>
        <begin position="66"/>
        <end position="90"/>
    </location>
</feature>
<accession>A0ABW5UTF6</accession>